<feature type="transmembrane region" description="Helical" evidence="6">
    <location>
        <begin position="7"/>
        <end position="25"/>
    </location>
</feature>
<feature type="transmembrane region" description="Helical" evidence="6">
    <location>
        <begin position="236"/>
        <end position="257"/>
    </location>
</feature>
<dbReference type="PANTHER" id="PTHR21716:SF4">
    <property type="entry name" value="TRANSMEMBRANE PROTEIN 245"/>
    <property type="match status" value="1"/>
</dbReference>
<evidence type="ECO:0000256" key="1">
    <source>
        <dbReference type="ARBA" id="ARBA00004141"/>
    </source>
</evidence>
<protein>
    <recommendedName>
        <fullName evidence="9">AI-2E family transporter</fullName>
    </recommendedName>
</protein>
<feature type="transmembrane region" description="Helical" evidence="6">
    <location>
        <begin position="59"/>
        <end position="85"/>
    </location>
</feature>
<feature type="transmembrane region" description="Helical" evidence="6">
    <location>
        <begin position="151"/>
        <end position="173"/>
    </location>
</feature>
<comment type="subcellular location">
    <subcellularLocation>
        <location evidence="1">Membrane</location>
        <topology evidence="1">Multi-pass membrane protein</topology>
    </subcellularLocation>
</comment>
<gene>
    <name evidence="7" type="ORF">A3A36_02385</name>
</gene>
<dbReference type="EMBL" id="MFLW01000028">
    <property type="protein sequence ID" value="OGG77900.1"/>
    <property type="molecule type" value="Genomic_DNA"/>
</dbReference>
<evidence type="ECO:0000313" key="8">
    <source>
        <dbReference type="Proteomes" id="UP000178811"/>
    </source>
</evidence>
<dbReference type="Proteomes" id="UP000178811">
    <property type="component" value="Unassembled WGS sequence"/>
</dbReference>
<reference evidence="7 8" key="1">
    <citation type="journal article" date="2016" name="Nat. Commun.">
        <title>Thousands of microbial genomes shed light on interconnected biogeochemical processes in an aquifer system.</title>
        <authorList>
            <person name="Anantharaman K."/>
            <person name="Brown C.T."/>
            <person name="Hug L.A."/>
            <person name="Sharon I."/>
            <person name="Castelle C.J."/>
            <person name="Probst A.J."/>
            <person name="Thomas B.C."/>
            <person name="Singh A."/>
            <person name="Wilkins M.J."/>
            <person name="Karaoz U."/>
            <person name="Brodie E.L."/>
            <person name="Williams K.H."/>
            <person name="Hubbard S.S."/>
            <person name="Banfield J.F."/>
        </authorList>
    </citation>
    <scope>NUCLEOTIDE SEQUENCE [LARGE SCALE GENOMIC DNA]</scope>
</reference>
<dbReference type="InterPro" id="IPR002549">
    <property type="entry name" value="AI-2E-like"/>
</dbReference>
<sequence>MNAKVMRFYFLITLIVVSFIVAFFIFRPFLVVLILAAVFAVVLRPLYRGILRRMSGSPGLAAFATMIFSVVCILAPLTFITIQIAGDAQHLYTSLSDGGGKTYLTTVFQYTNNVVAQYAPSLALSGTDFSASVDQYIKSGLAWLVQNLGGVFGGATRLLLDLFIFLIALYYLLRDGAKLKQMIITVSPLADTDDERVFARLELAVNSVIRGSLMIAVIQGILTGIGFTFFGVPNSILWGVAAALFALIPGIGTSLVLIPGIAYLFIIGATTPAIGLLLWSVLAVGLIDNFLGPKLVGKGMRLHPLVVLLSVFGGLAFFGPAGVFLGPLCISLLFALLSIYSHIVRQTAYD</sequence>
<name>A0A1F6EWB6_9BACT</name>
<keyword evidence="3 6" id="KW-0812">Transmembrane</keyword>
<dbReference type="GO" id="GO:0016020">
    <property type="term" value="C:membrane"/>
    <property type="evidence" value="ECO:0007669"/>
    <property type="project" value="UniProtKB-SubCell"/>
</dbReference>
<dbReference type="Pfam" id="PF01594">
    <property type="entry name" value="AI-2E_transport"/>
    <property type="match status" value="1"/>
</dbReference>
<evidence type="ECO:0000256" key="3">
    <source>
        <dbReference type="ARBA" id="ARBA00022692"/>
    </source>
</evidence>
<evidence type="ECO:0008006" key="9">
    <source>
        <dbReference type="Google" id="ProtNLM"/>
    </source>
</evidence>
<feature type="transmembrane region" description="Helical" evidence="6">
    <location>
        <begin position="264"/>
        <end position="287"/>
    </location>
</feature>
<evidence type="ECO:0000256" key="6">
    <source>
        <dbReference type="SAM" id="Phobius"/>
    </source>
</evidence>
<evidence type="ECO:0000256" key="4">
    <source>
        <dbReference type="ARBA" id="ARBA00022989"/>
    </source>
</evidence>
<comment type="similarity">
    <text evidence="2">Belongs to the autoinducer-2 exporter (AI-2E) (TC 2.A.86) family.</text>
</comment>
<keyword evidence="5 6" id="KW-0472">Membrane</keyword>
<evidence type="ECO:0000256" key="5">
    <source>
        <dbReference type="ARBA" id="ARBA00023136"/>
    </source>
</evidence>
<feature type="transmembrane region" description="Helical" evidence="6">
    <location>
        <begin position="307"/>
        <end position="340"/>
    </location>
</feature>
<proteinExistence type="inferred from homology"/>
<evidence type="ECO:0000256" key="2">
    <source>
        <dbReference type="ARBA" id="ARBA00009773"/>
    </source>
</evidence>
<organism evidence="7 8">
    <name type="scientific">Candidatus Kaiserbacteria bacterium RIFCSPLOWO2_01_FULL_52_12b</name>
    <dbReference type="NCBI Taxonomy" id="1798509"/>
    <lineage>
        <taxon>Bacteria</taxon>
        <taxon>Candidatus Kaiseribacteriota</taxon>
    </lineage>
</organism>
<keyword evidence="4 6" id="KW-1133">Transmembrane helix</keyword>
<feature type="transmembrane region" description="Helical" evidence="6">
    <location>
        <begin position="31"/>
        <end position="47"/>
    </location>
</feature>
<comment type="caution">
    <text evidence="7">The sequence shown here is derived from an EMBL/GenBank/DDBJ whole genome shotgun (WGS) entry which is preliminary data.</text>
</comment>
<dbReference type="PANTHER" id="PTHR21716">
    <property type="entry name" value="TRANSMEMBRANE PROTEIN"/>
    <property type="match status" value="1"/>
</dbReference>
<evidence type="ECO:0000313" key="7">
    <source>
        <dbReference type="EMBL" id="OGG77900.1"/>
    </source>
</evidence>
<feature type="transmembrane region" description="Helical" evidence="6">
    <location>
        <begin position="208"/>
        <end position="230"/>
    </location>
</feature>
<dbReference type="AlphaFoldDB" id="A0A1F6EWB6"/>
<accession>A0A1F6EWB6</accession>